<feature type="region of interest" description="Disordered" evidence="8">
    <location>
        <begin position="586"/>
        <end position="609"/>
    </location>
</feature>
<evidence type="ECO:0000256" key="1">
    <source>
        <dbReference type="ARBA" id="ARBA00004141"/>
    </source>
</evidence>
<reference evidence="11 13" key="1">
    <citation type="journal article" date="2020" name="Stud. Mycol.">
        <title>101 Dothideomycetes genomes: a test case for predicting lifestyles and emergence of pathogens.</title>
        <authorList>
            <person name="Haridas S."/>
            <person name="Albert R."/>
            <person name="Binder M."/>
            <person name="Bloem J."/>
            <person name="Labutti K."/>
            <person name="Salamov A."/>
            <person name="Andreopoulos B."/>
            <person name="Baker S."/>
            <person name="Barry K."/>
            <person name="Bills G."/>
            <person name="Bluhm B."/>
            <person name="Cannon C."/>
            <person name="Castanera R."/>
            <person name="Culley D."/>
            <person name="Daum C."/>
            <person name="Ezra D."/>
            <person name="Gonzalez J."/>
            <person name="Henrissat B."/>
            <person name="Kuo A."/>
            <person name="Liang C."/>
            <person name="Lipzen A."/>
            <person name="Lutzoni F."/>
            <person name="Magnuson J."/>
            <person name="Mondo S."/>
            <person name="Nolan M."/>
            <person name="Ohm R."/>
            <person name="Pangilinan J."/>
            <person name="Park H.-J."/>
            <person name="Ramirez L."/>
            <person name="Alfaro M."/>
            <person name="Sun H."/>
            <person name="Tritt A."/>
            <person name="Yoshinaga Y."/>
            <person name="Zwiers L.-H."/>
            <person name="Turgeon B."/>
            <person name="Goodwin S."/>
            <person name="Spatafora J."/>
            <person name="Crous P."/>
            <person name="Grigoriev I."/>
        </authorList>
    </citation>
    <scope>NUCLEOTIDE SEQUENCE</scope>
    <source>
        <strain evidence="11 13">CBS 304.34</strain>
    </source>
</reference>
<evidence type="ECO:0000256" key="4">
    <source>
        <dbReference type="ARBA" id="ARBA00022989"/>
    </source>
</evidence>
<keyword evidence="3 9" id="KW-0812">Transmembrane</keyword>
<evidence type="ECO:0000256" key="9">
    <source>
        <dbReference type="SAM" id="Phobius"/>
    </source>
</evidence>
<dbReference type="GO" id="GO:0015271">
    <property type="term" value="F:outward rectifier potassium channel activity"/>
    <property type="evidence" value="ECO:0007669"/>
    <property type="project" value="TreeGrafter"/>
</dbReference>
<feature type="compositionally biased region" description="Acidic residues" evidence="8">
    <location>
        <begin position="26"/>
        <end position="35"/>
    </location>
</feature>
<evidence type="ECO:0000313" key="13">
    <source>
        <dbReference type="RefSeq" id="XP_033584437.1"/>
    </source>
</evidence>
<evidence type="ECO:0000256" key="7">
    <source>
        <dbReference type="ARBA" id="ARBA00023303"/>
    </source>
</evidence>
<keyword evidence="2" id="KW-0813">Transport</keyword>
<feature type="domain" description="Potassium channel" evidence="10">
    <location>
        <begin position="215"/>
        <end position="285"/>
    </location>
</feature>
<keyword evidence="5" id="KW-0406">Ion transport</keyword>
<dbReference type="OrthoDB" id="297496at2759"/>
<dbReference type="GO" id="GO:0022841">
    <property type="term" value="F:potassium ion leak channel activity"/>
    <property type="evidence" value="ECO:0007669"/>
    <property type="project" value="TreeGrafter"/>
</dbReference>
<keyword evidence="4 9" id="KW-1133">Transmembrane helix</keyword>
<feature type="region of interest" description="Disordered" evidence="8">
    <location>
        <begin position="1"/>
        <end position="35"/>
    </location>
</feature>
<dbReference type="PANTHER" id="PTHR11003">
    <property type="entry name" value="POTASSIUM CHANNEL, SUBFAMILY K"/>
    <property type="match status" value="1"/>
</dbReference>
<protein>
    <submittedName>
        <fullName evidence="11 13">Voltage-gated potassium channel</fullName>
    </submittedName>
</protein>
<dbReference type="PANTHER" id="PTHR11003:SF301">
    <property type="entry name" value="POTASSIUM CHANNEL PROTEIN"/>
    <property type="match status" value="1"/>
</dbReference>
<evidence type="ECO:0000256" key="2">
    <source>
        <dbReference type="ARBA" id="ARBA00022448"/>
    </source>
</evidence>
<dbReference type="GO" id="GO:0030322">
    <property type="term" value="P:stabilization of membrane potential"/>
    <property type="evidence" value="ECO:0007669"/>
    <property type="project" value="TreeGrafter"/>
</dbReference>
<feature type="transmembrane region" description="Helical" evidence="9">
    <location>
        <begin position="264"/>
        <end position="287"/>
    </location>
</feature>
<feature type="transmembrane region" description="Helical" evidence="9">
    <location>
        <begin position="388"/>
        <end position="408"/>
    </location>
</feature>
<evidence type="ECO:0000313" key="12">
    <source>
        <dbReference type="Proteomes" id="UP000504636"/>
    </source>
</evidence>
<dbReference type="Proteomes" id="UP000504636">
    <property type="component" value="Unplaced"/>
</dbReference>
<evidence type="ECO:0000256" key="6">
    <source>
        <dbReference type="ARBA" id="ARBA00023136"/>
    </source>
</evidence>
<dbReference type="GO" id="GO:0005886">
    <property type="term" value="C:plasma membrane"/>
    <property type="evidence" value="ECO:0007669"/>
    <property type="project" value="TreeGrafter"/>
</dbReference>
<dbReference type="AlphaFoldDB" id="A0A6A6Z9R2"/>
<evidence type="ECO:0000256" key="5">
    <source>
        <dbReference type="ARBA" id="ARBA00023065"/>
    </source>
</evidence>
<keyword evidence="12" id="KW-1185">Reference proteome</keyword>
<keyword evidence="7 11" id="KW-0407">Ion channel</keyword>
<name>A0A6A6Z9R2_9PEZI</name>
<organism evidence="11">
    <name type="scientific">Mytilinidion resinicola</name>
    <dbReference type="NCBI Taxonomy" id="574789"/>
    <lineage>
        <taxon>Eukaryota</taxon>
        <taxon>Fungi</taxon>
        <taxon>Dikarya</taxon>
        <taxon>Ascomycota</taxon>
        <taxon>Pezizomycotina</taxon>
        <taxon>Dothideomycetes</taxon>
        <taxon>Pleosporomycetidae</taxon>
        <taxon>Mytilinidiales</taxon>
        <taxon>Mytilinidiaceae</taxon>
        <taxon>Mytilinidion</taxon>
    </lineage>
</organism>
<dbReference type="GeneID" id="54464116"/>
<evidence type="ECO:0000256" key="8">
    <source>
        <dbReference type="SAM" id="MobiDB-lite"/>
    </source>
</evidence>
<evidence type="ECO:0000256" key="3">
    <source>
        <dbReference type="ARBA" id="ARBA00022692"/>
    </source>
</evidence>
<feature type="compositionally biased region" description="Basic and acidic residues" evidence="8">
    <location>
        <begin position="648"/>
        <end position="661"/>
    </location>
</feature>
<dbReference type="Pfam" id="PF07885">
    <property type="entry name" value="Ion_trans_2"/>
    <property type="match status" value="2"/>
</dbReference>
<dbReference type="Gene3D" id="1.10.287.70">
    <property type="match status" value="2"/>
</dbReference>
<dbReference type="InterPro" id="IPR013099">
    <property type="entry name" value="K_chnl_dom"/>
</dbReference>
<feature type="transmembrane region" description="Helical" evidence="9">
    <location>
        <begin position="420"/>
        <end position="440"/>
    </location>
</feature>
<feature type="compositionally biased region" description="Polar residues" evidence="8">
    <location>
        <begin position="675"/>
        <end position="685"/>
    </location>
</feature>
<evidence type="ECO:0000259" key="10">
    <source>
        <dbReference type="Pfam" id="PF07885"/>
    </source>
</evidence>
<sequence length="685" mass="77600">MNDPGVDHALHEAAADIERDPHEAEEKEEEEEEENFLDPTRWWFASTACPLIAGTFGPMANAFSICALVQNWRVYIPPGVDEGHGKDIKDPQWLIAINSVSLVFALIANMALLLNMARRLSFAIAQSVTIVGWFISSVLLIALVCVASSSLFRNQPAESHALSQAFYYAIIAAALYCVVSSLMIVTVYGAYRNHYPREFQLTSSQRTLMLQTISFMVYLLLGALVYTKIEGWRFLDAVYWANFTLLTIGIGGEYVPATHLGRSLLFPFAIGGILIVGLVIGSVRSLALERGKHKMAARFMEKKRQRVLASVDPDERTIKIGPFKKINFSQKGLSELQRREREFNIMRHVQKSAEQRRRWTSLAMSTMAALLLWFLGALVFTYSEKPQGWSYFVSLYFAYTSLLTIGYGDLTLSSNASKPFFVFWTMLAVPTLTILISNMGDTIIKAFSDFTLWIGSLTVLPGENSTMANLKSASTKLQDRRFRNQRVRFEKPPGLLPTDEDGKDSKFSDKGLDRLAKYIEDEELEEAEQAENEGDTLERDIHFYHFILAKELQQVMKDVDASPPRQYSYQEWAYYLRLLGQDETDASRHRRAPVKEDKSRVNGIGNGNDKRGERVAWSWLGTRSPLMGNKSEAQWLLEKLLGTLEREMRKMRNSKSQDHMEPPPLSMAELKKKPTSSGSEKNQLP</sequence>
<dbReference type="InterPro" id="IPR003280">
    <property type="entry name" value="2pore_dom_K_chnl"/>
</dbReference>
<feature type="transmembrane region" description="Helical" evidence="9">
    <location>
        <begin position="234"/>
        <end position="252"/>
    </location>
</feature>
<proteinExistence type="predicted"/>
<feature type="domain" description="Potassium channel" evidence="10">
    <location>
        <begin position="370"/>
        <end position="444"/>
    </location>
</feature>
<gene>
    <name evidence="11 13" type="ORF">BDZ99DRAFT_493281</name>
</gene>
<dbReference type="RefSeq" id="XP_033584437.1">
    <property type="nucleotide sequence ID" value="XM_033723223.1"/>
</dbReference>
<dbReference type="EMBL" id="MU003692">
    <property type="protein sequence ID" value="KAF2817473.1"/>
    <property type="molecule type" value="Genomic_DNA"/>
</dbReference>
<feature type="transmembrane region" description="Helical" evidence="9">
    <location>
        <begin position="208"/>
        <end position="227"/>
    </location>
</feature>
<feature type="transmembrane region" description="Helical" evidence="9">
    <location>
        <begin position="166"/>
        <end position="188"/>
    </location>
</feature>
<feature type="region of interest" description="Disordered" evidence="8">
    <location>
        <begin position="648"/>
        <end position="685"/>
    </location>
</feature>
<feature type="transmembrane region" description="Helical" evidence="9">
    <location>
        <begin position="93"/>
        <end position="114"/>
    </location>
</feature>
<evidence type="ECO:0000313" key="11">
    <source>
        <dbReference type="EMBL" id="KAF2817473.1"/>
    </source>
</evidence>
<reference evidence="13" key="3">
    <citation type="submission" date="2025-04" db="UniProtKB">
        <authorList>
            <consortium name="RefSeq"/>
        </authorList>
    </citation>
    <scope>IDENTIFICATION</scope>
    <source>
        <strain evidence="13">CBS 304.34</strain>
    </source>
</reference>
<accession>A0A6A6Z9R2</accession>
<comment type="subcellular location">
    <subcellularLocation>
        <location evidence="1">Membrane</location>
        <topology evidence="1">Multi-pass membrane protein</topology>
    </subcellularLocation>
</comment>
<dbReference type="SUPFAM" id="SSF81324">
    <property type="entry name" value="Voltage-gated potassium channels"/>
    <property type="match status" value="2"/>
</dbReference>
<feature type="transmembrane region" description="Helical" evidence="9">
    <location>
        <begin position="120"/>
        <end position="146"/>
    </location>
</feature>
<keyword evidence="6 9" id="KW-0472">Membrane</keyword>
<reference evidence="13" key="2">
    <citation type="submission" date="2020-04" db="EMBL/GenBank/DDBJ databases">
        <authorList>
            <consortium name="NCBI Genome Project"/>
        </authorList>
    </citation>
    <scope>NUCLEOTIDE SEQUENCE</scope>
    <source>
        <strain evidence="13">CBS 304.34</strain>
    </source>
</reference>
<feature type="transmembrane region" description="Helical" evidence="9">
    <location>
        <begin position="359"/>
        <end position="382"/>
    </location>
</feature>
<feature type="compositionally biased region" description="Basic and acidic residues" evidence="8">
    <location>
        <begin position="1"/>
        <end position="25"/>
    </location>
</feature>